<keyword evidence="3 6" id="KW-0812">Transmembrane</keyword>
<name>A0A376BY66_9FLAO</name>
<organism evidence="7 9">
    <name type="scientific">Bergeyella zoohelcum</name>
    <dbReference type="NCBI Taxonomy" id="1015"/>
    <lineage>
        <taxon>Bacteria</taxon>
        <taxon>Pseudomonadati</taxon>
        <taxon>Bacteroidota</taxon>
        <taxon>Flavobacteriia</taxon>
        <taxon>Flavobacteriales</taxon>
        <taxon>Weeksellaceae</taxon>
        <taxon>Bergeyella</taxon>
    </lineage>
</organism>
<feature type="transmembrane region" description="Helical" evidence="6">
    <location>
        <begin position="7"/>
        <end position="28"/>
    </location>
</feature>
<dbReference type="RefSeq" id="WP_002664535.1">
    <property type="nucleotide sequence ID" value="NZ_JAXFPJ010000096.1"/>
</dbReference>
<comment type="subcellular location">
    <subcellularLocation>
        <location evidence="1">Membrane</location>
        <topology evidence="1">Single-pass membrane protein</topology>
    </subcellularLocation>
</comment>
<gene>
    <name evidence="7" type="ORF">NCTC11661_00082</name>
    <name evidence="8" type="ORF">NCTC12929_01437</name>
</gene>
<dbReference type="AlphaFoldDB" id="A0A376BY66"/>
<sequence length="204" mass="22685">MKNKGCLSASTMLIAIVVILGLGVLWGIPKYNQMVETEQNVEAKWSNVETVYQKRANLIPNLERAVKSYANFEKETLTAVVEARSKATNITVDPTNMTEADIAKFQAAQGELSGALSKLLAVVENYPNLKADQQYINFQREYTAIENSIRVEMVNFNNAAKDYNSMIKKFPTNILAGITNFNEKPYFKSNAGAEVAPSVFSDEK</sequence>
<dbReference type="Proteomes" id="UP000270205">
    <property type="component" value="Unassembled WGS sequence"/>
</dbReference>
<evidence type="ECO:0000313" key="10">
    <source>
        <dbReference type="Proteomes" id="UP000270205"/>
    </source>
</evidence>
<dbReference type="InterPro" id="IPR007156">
    <property type="entry name" value="MamQ_LemA"/>
</dbReference>
<keyword evidence="4 6" id="KW-1133">Transmembrane helix</keyword>
<evidence type="ECO:0000256" key="6">
    <source>
        <dbReference type="SAM" id="Phobius"/>
    </source>
</evidence>
<dbReference type="PANTHER" id="PTHR34478:SF2">
    <property type="entry name" value="MEMBRANE PROTEIN"/>
    <property type="match status" value="1"/>
</dbReference>
<evidence type="ECO:0000256" key="4">
    <source>
        <dbReference type="ARBA" id="ARBA00022989"/>
    </source>
</evidence>
<keyword evidence="5 6" id="KW-0472">Membrane</keyword>
<reference evidence="7 9" key="1">
    <citation type="submission" date="2018-06" db="EMBL/GenBank/DDBJ databases">
        <authorList>
            <consortium name="Pathogen Informatics"/>
            <person name="Doyle S."/>
        </authorList>
    </citation>
    <scope>NUCLEOTIDE SEQUENCE [LARGE SCALE GENOMIC DNA]</scope>
    <source>
        <strain evidence="7 9">NCTC11661</strain>
    </source>
</reference>
<evidence type="ECO:0000313" key="8">
    <source>
        <dbReference type="EMBL" id="VDH04437.1"/>
    </source>
</evidence>
<evidence type="ECO:0000256" key="2">
    <source>
        <dbReference type="ARBA" id="ARBA00008854"/>
    </source>
</evidence>
<proteinExistence type="inferred from homology"/>
<dbReference type="GO" id="GO:0016020">
    <property type="term" value="C:membrane"/>
    <property type="evidence" value="ECO:0007669"/>
    <property type="project" value="UniProtKB-SubCell"/>
</dbReference>
<protein>
    <submittedName>
        <fullName evidence="7 8">LemA family</fullName>
    </submittedName>
</protein>
<dbReference type="EMBL" id="UYIV01000001">
    <property type="protein sequence ID" value="VDH04437.1"/>
    <property type="molecule type" value="Genomic_DNA"/>
</dbReference>
<dbReference type="InterPro" id="IPR023353">
    <property type="entry name" value="LemA-like_dom_sf"/>
</dbReference>
<evidence type="ECO:0000313" key="9">
    <source>
        <dbReference type="Proteomes" id="UP000255515"/>
    </source>
</evidence>
<dbReference type="EMBL" id="UFTJ01000001">
    <property type="protein sequence ID" value="SSZ46439.1"/>
    <property type="molecule type" value="Genomic_DNA"/>
</dbReference>
<evidence type="ECO:0000256" key="5">
    <source>
        <dbReference type="ARBA" id="ARBA00023136"/>
    </source>
</evidence>
<accession>A0A376BY66</accession>
<dbReference type="PANTHER" id="PTHR34478">
    <property type="entry name" value="PROTEIN LEMA"/>
    <property type="match status" value="1"/>
</dbReference>
<dbReference type="Pfam" id="PF04011">
    <property type="entry name" value="LemA"/>
    <property type="match status" value="1"/>
</dbReference>
<evidence type="ECO:0000313" key="7">
    <source>
        <dbReference type="EMBL" id="SSZ46439.1"/>
    </source>
</evidence>
<dbReference type="SUPFAM" id="SSF140478">
    <property type="entry name" value="LemA-like"/>
    <property type="match status" value="1"/>
</dbReference>
<dbReference type="Gene3D" id="1.20.1440.20">
    <property type="entry name" value="LemA-like domain"/>
    <property type="match status" value="1"/>
</dbReference>
<reference evidence="8 10" key="2">
    <citation type="submission" date="2018-11" db="EMBL/GenBank/DDBJ databases">
        <authorList>
            <consortium name="Pathogen Informatics"/>
        </authorList>
    </citation>
    <scope>NUCLEOTIDE SEQUENCE [LARGE SCALE GENOMIC DNA]</scope>
    <source>
        <strain evidence="8 10">NCTC12929</strain>
    </source>
</reference>
<dbReference type="Proteomes" id="UP000255515">
    <property type="component" value="Unassembled WGS sequence"/>
</dbReference>
<evidence type="ECO:0000256" key="1">
    <source>
        <dbReference type="ARBA" id="ARBA00004167"/>
    </source>
</evidence>
<comment type="similarity">
    <text evidence="2">Belongs to the LemA family.</text>
</comment>
<evidence type="ECO:0000256" key="3">
    <source>
        <dbReference type="ARBA" id="ARBA00022692"/>
    </source>
</evidence>